<dbReference type="AlphaFoldDB" id="A0AAQ3LD31"/>
<feature type="transmembrane region" description="Helical" evidence="6">
    <location>
        <begin position="49"/>
        <end position="78"/>
    </location>
</feature>
<dbReference type="GO" id="GO:0015920">
    <property type="term" value="P:lipopolysaccharide transport"/>
    <property type="evidence" value="ECO:0007669"/>
    <property type="project" value="TreeGrafter"/>
</dbReference>
<name>A0AAQ3LD31_9BACT</name>
<keyword evidence="4 6" id="KW-1133">Transmembrane helix</keyword>
<dbReference type="InterPro" id="IPR005495">
    <property type="entry name" value="LptG/LptF_permease"/>
</dbReference>
<dbReference type="Pfam" id="PF03739">
    <property type="entry name" value="LptF_LptG"/>
    <property type="match status" value="1"/>
</dbReference>
<dbReference type="RefSeq" id="WP_317831791.1">
    <property type="nucleotide sequence ID" value="NZ_CP136920.1"/>
</dbReference>
<evidence type="ECO:0000256" key="4">
    <source>
        <dbReference type="ARBA" id="ARBA00022989"/>
    </source>
</evidence>
<evidence type="ECO:0000313" key="7">
    <source>
        <dbReference type="EMBL" id="WOO39784.1"/>
    </source>
</evidence>
<evidence type="ECO:0000313" key="8">
    <source>
        <dbReference type="Proteomes" id="UP001304300"/>
    </source>
</evidence>
<evidence type="ECO:0000256" key="1">
    <source>
        <dbReference type="ARBA" id="ARBA00004651"/>
    </source>
</evidence>
<evidence type="ECO:0000256" key="5">
    <source>
        <dbReference type="ARBA" id="ARBA00023136"/>
    </source>
</evidence>
<keyword evidence="2" id="KW-1003">Cell membrane</keyword>
<organism evidence="7 8">
    <name type="scientific">Rubellicoccus peritrichatus</name>
    <dbReference type="NCBI Taxonomy" id="3080537"/>
    <lineage>
        <taxon>Bacteria</taxon>
        <taxon>Pseudomonadati</taxon>
        <taxon>Verrucomicrobiota</taxon>
        <taxon>Opitutia</taxon>
        <taxon>Puniceicoccales</taxon>
        <taxon>Cerasicoccaceae</taxon>
        <taxon>Rubellicoccus</taxon>
    </lineage>
</organism>
<keyword evidence="5 6" id="KW-0472">Membrane</keyword>
<evidence type="ECO:0000256" key="2">
    <source>
        <dbReference type="ARBA" id="ARBA00022475"/>
    </source>
</evidence>
<feature type="transmembrane region" description="Helical" evidence="6">
    <location>
        <begin position="99"/>
        <end position="117"/>
    </location>
</feature>
<feature type="transmembrane region" description="Helical" evidence="6">
    <location>
        <begin position="12"/>
        <end position="29"/>
    </location>
</feature>
<accession>A0AAQ3LD31</accession>
<dbReference type="PANTHER" id="PTHR33529">
    <property type="entry name" value="SLR0882 PROTEIN-RELATED"/>
    <property type="match status" value="1"/>
</dbReference>
<dbReference type="Proteomes" id="UP001304300">
    <property type="component" value="Chromosome"/>
</dbReference>
<comment type="subcellular location">
    <subcellularLocation>
        <location evidence="1">Cell membrane</location>
        <topology evidence="1">Multi-pass membrane protein</topology>
    </subcellularLocation>
</comment>
<evidence type="ECO:0000256" key="3">
    <source>
        <dbReference type="ARBA" id="ARBA00022692"/>
    </source>
</evidence>
<dbReference type="PANTHER" id="PTHR33529:SF6">
    <property type="entry name" value="YJGP_YJGQ FAMILY PERMEASE"/>
    <property type="match status" value="1"/>
</dbReference>
<feature type="transmembrane region" description="Helical" evidence="6">
    <location>
        <begin position="345"/>
        <end position="366"/>
    </location>
</feature>
<keyword evidence="8" id="KW-1185">Reference proteome</keyword>
<feature type="transmembrane region" description="Helical" evidence="6">
    <location>
        <begin position="322"/>
        <end position="339"/>
    </location>
</feature>
<proteinExistence type="predicted"/>
<dbReference type="KEGG" id="puo:RZN69_14260"/>
<evidence type="ECO:0000256" key="6">
    <source>
        <dbReference type="SAM" id="Phobius"/>
    </source>
</evidence>
<gene>
    <name evidence="7" type="ORF">RZN69_14260</name>
</gene>
<dbReference type="GO" id="GO:0043190">
    <property type="term" value="C:ATP-binding cassette (ABC) transporter complex"/>
    <property type="evidence" value="ECO:0007669"/>
    <property type="project" value="TreeGrafter"/>
</dbReference>
<reference evidence="7 8" key="1">
    <citation type="submission" date="2023-10" db="EMBL/GenBank/DDBJ databases">
        <title>Rubellicoccus peritrichatus gen. nov., sp. nov., isolated from an algae of coral reef tank.</title>
        <authorList>
            <person name="Luo J."/>
        </authorList>
    </citation>
    <scope>NUCLEOTIDE SEQUENCE [LARGE SCALE GENOMIC DNA]</scope>
    <source>
        <strain evidence="7 8">CR14</strain>
    </source>
</reference>
<dbReference type="EMBL" id="CP136920">
    <property type="protein sequence ID" value="WOO39784.1"/>
    <property type="molecule type" value="Genomic_DNA"/>
</dbReference>
<sequence>MRLLDRYLFIEWLKTFILAMAATLGVLLLEDIQDDLEDFFRWGATSADIIRYYAFLIPSFLPTIIPLSLLISLLFVLGNLHRNNEIVAMRASGMNLFRITRSLWLGGILLSGLMFYLNAQLIPQSVESSRTIRENFRLADEATKRAAKDVGIVPQLGFDNRADGRLWFMNRFSEFTNDGFGVSVYQRDEAGRETSRVMSREAYFDETEGYWTFIEGREFTFDPDSGEAIRSLVFDEKSFPDYQEDPTIMITLNKRSDDLSLFELKELIETIPPEDNPRMHSYAVRYQTILANPFSCLVVVGIAIPFAVAGVRTNPLVGVTKAGGLFFAYFIVASIFRMLGEKDTIPVNIAAWAPIVLMFLVGLVFFKRVS</sequence>
<feature type="transmembrane region" description="Helical" evidence="6">
    <location>
        <begin position="289"/>
        <end position="310"/>
    </location>
</feature>
<keyword evidence="3 6" id="KW-0812">Transmembrane</keyword>
<protein>
    <submittedName>
        <fullName evidence="7">LptF/LptG family permease</fullName>
    </submittedName>
</protein>